<evidence type="ECO:0000259" key="2">
    <source>
        <dbReference type="Pfam" id="PF13369"/>
    </source>
</evidence>
<dbReference type="Proteomes" id="UP001501788">
    <property type="component" value="Unassembled WGS sequence"/>
</dbReference>
<proteinExistence type="inferred from homology"/>
<dbReference type="InterPro" id="IPR032698">
    <property type="entry name" value="SirB1_N"/>
</dbReference>
<comment type="similarity">
    <text evidence="1">Belongs to the UPF0162 family.</text>
</comment>
<name>A0ABP8L693_9BURK</name>
<accession>A0ABP8L693</accession>
<protein>
    <submittedName>
        <fullName evidence="3">Tetratricopeptide repeat protein</fullName>
    </submittedName>
</protein>
<keyword evidence="4" id="KW-1185">Reference proteome</keyword>
<dbReference type="RefSeq" id="WP_345062559.1">
    <property type="nucleotide sequence ID" value="NZ_BAABEX010000008.1"/>
</dbReference>
<dbReference type="PANTHER" id="PTHR31350">
    <property type="entry name" value="SI:DKEY-261L7.2"/>
    <property type="match status" value="1"/>
</dbReference>
<evidence type="ECO:0000256" key="1">
    <source>
        <dbReference type="ARBA" id="ARBA00007100"/>
    </source>
</evidence>
<dbReference type="Pfam" id="PF13371">
    <property type="entry name" value="TPR_9"/>
    <property type="match status" value="1"/>
</dbReference>
<dbReference type="Pfam" id="PF13369">
    <property type="entry name" value="Transglut_core2"/>
    <property type="match status" value="1"/>
</dbReference>
<evidence type="ECO:0000313" key="4">
    <source>
        <dbReference type="Proteomes" id="UP001501788"/>
    </source>
</evidence>
<dbReference type="PANTHER" id="PTHR31350:SF21">
    <property type="entry name" value="F-BOX ONLY PROTEIN 21"/>
    <property type="match status" value="1"/>
</dbReference>
<dbReference type="EMBL" id="BAABEX010000008">
    <property type="protein sequence ID" value="GAA4422508.1"/>
    <property type="molecule type" value="Genomic_DNA"/>
</dbReference>
<organism evidence="3 4">
    <name type="scientific">Acidovorax lacteus</name>
    <dbReference type="NCBI Taxonomy" id="1924988"/>
    <lineage>
        <taxon>Bacteria</taxon>
        <taxon>Pseudomonadati</taxon>
        <taxon>Pseudomonadota</taxon>
        <taxon>Betaproteobacteria</taxon>
        <taxon>Burkholderiales</taxon>
        <taxon>Comamonadaceae</taxon>
        <taxon>Acidovorax</taxon>
    </lineage>
</organism>
<feature type="domain" description="Protein SirB1 N-terminal" evidence="2">
    <location>
        <begin position="48"/>
        <end position="202"/>
    </location>
</feature>
<evidence type="ECO:0000313" key="3">
    <source>
        <dbReference type="EMBL" id="GAA4422508.1"/>
    </source>
</evidence>
<gene>
    <name evidence="3" type="ORF">GCM10023090_13680</name>
</gene>
<reference evidence="4" key="1">
    <citation type="journal article" date="2019" name="Int. J. Syst. Evol. Microbiol.">
        <title>The Global Catalogue of Microorganisms (GCM) 10K type strain sequencing project: providing services to taxonomists for standard genome sequencing and annotation.</title>
        <authorList>
            <consortium name="The Broad Institute Genomics Platform"/>
            <consortium name="The Broad Institute Genome Sequencing Center for Infectious Disease"/>
            <person name="Wu L."/>
            <person name="Ma J."/>
        </authorList>
    </citation>
    <scope>NUCLEOTIDE SEQUENCE [LARGE SCALE GENOMIC DNA]</scope>
    <source>
        <strain evidence="4">JCM 31890</strain>
    </source>
</reference>
<sequence length="283" mass="32112">MSLSYSVPTALEYFAMLVQSDEHFPLLEAAASIAQDEYPELDVQLLLGDMDQLQARLRRRLPADASSLARLRMLNQFFYADLGFGPNPNNYYDPDNSYLNAVLRTRRGIPIALAVLWLELGQSVGLQVRGVAFPGHFLVKVLLPKGQVVMDPLTGQSLGREELAERLEPYKRNAGLVDEFDVPLGLYLQAATPRDILARMLRNLKEIHRAQQDWQRLTAVLDRLVILLPQGWGERRDRGLALAERGMVREAIADLETYLRHADDRLDMDEVAERLAALRRQSH</sequence>
<comment type="caution">
    <text evidence="3">The sequence shown here is derived from an EMBL/GenBank/DDBJ whole genome shotgun (WGS) entry which is preliminary data.</text>
</comment>